<dbReference type="CDD" id="cd00067">
    <property type="entry name" value="GAL4"/>
    <property type="match status" value="1"/>
</dbReference>
<name>A0A6A6FQK7_9PEZI</name>
<dbReference type="InterPro" id="IPR001138">
    <property type="entry name" value="Zn2Cys6_DnaBD"/>
</dbReference>
<dbReference type="EMBL" id="ML992665">
    <property type="protein sequence ID" value="KAF2215737.1"/>
    <property type="molecule type" value="Genomic_DNA"/>
</dbReference>
<dbReference type="InterPro" id="IPR036864">
    <property type="entry name" value="Zn2-C6_fun-type_DNA-bd_sf"/>
</dbReference>
<gene>
    <name evidence="4" type="ORF">CERZMDRAFT_81862</name>
</gene>
<evidence type="ECO:0000256" key="2">
    <source>
        <dbReference type="SAM" id="MobiDB-lite"/>
    </source>
</evidence>
<evidence type="ECO:0000259" key="3">
    <source>
        <dbReference type="PROSITE" id="PS50048"/>
    </source>
</evidence>
<evidence type="ECO:0000256" key="1">
    <source>
        <dbReference type="ARBA" id="ARBA00023242"/>
    </source>
</evidence>
<keyword evidence="1" id="KW-0539">Nucleus</keyword>
<reference evidence="4" key="1">
    <citation type="journal article" date="2020" name="Stud. Mycol.">
        <title>101 Dothideomycetes genomes: a test case for predicting lifestyles and emergence of pathogens.</title>
        <authorList>
            <person name="Haridas S."/>
            <person name="Albert R."/>
            <person name="Binder M."/>
            <person name="Bloem J."/>
            <person name="Labutti K."/>
            <person name="Salamov A."/>
            <person name="Andreopoulos B."/>
            <person name="Baker S."/>
            <person name="Barry K."/>
            <person name="Bills G."/>
            <person name="Bluhm B."/>
            <person name="Cannon C."/>
            <person name="Castanera R."/>
            <person name="Culley D."/>
            <person name="Daum C."/>
            <person name="Ezra D."/>
            <person name="Gonzalez J."/>
            <person name="Henrissat B."/>
            <person name="Kuo A."/>
            <person name="Liang C."/>
            <person name="Lipzen A."/>
            <person name="Lutzoni F."/>
            <person name="Magnuson J."/>
            <person name="Mondo S."/>
            <person name="Nolan M."/>
            <person name="Ohm R."/>
            <person name="Pangilinan J."/>
            <person name="Park H.-J."/>
            <person name="Ramirez L."/>
            <person name="Alfaro M."/>
            <person name="Sun H."/>
            <person name="Tritt A."/>
            <person name="Yoshinaga Y."/>
            <person name="Zwiers L.-H."/>
            <person name="Turgeon B."/>
            <person name="Goodwin S."/>
            <person name="Spatafora J."/>
            <person name="Crous P."/>
            <person name="Grigoriev I."/>
        </authorList>
    </citation>
    <scope>NUCLEOTIDE SEQUENCE</scope>
    <source>
        <strain evidence="4">SCOH1-5</strain>
    </source>
</reference>
<proteinExistence type="predicted"/>
<dbReference type="GO" id="GO:0008270">
    <property type="term" value="F:zinc ion binding"/>
    <property type="evidence" value="ECO:0007669"/>
    <property type="project" value="InterPro"/>
</dbReference>
<dbReference type="Proteomes" id="UP000799539">
    <property type="component" value="Unassembled WGS sequence"/>
</dbReference>
<dbReference type="AlphaFoldDB" id="A0A6A6FQK7"/>
<feature type="domain" description="Zn(2)-C6 fungal-type" evidence="3">
    <location>
        <begin position="49"/>
        <end position="78"/>
    </location>
</feature>
<dbReference type="SUPFAM" id="SSF57701">
    <property type="entry name" value="Zn2/Cys6 DNA-binding domain"/>
    <property type="match status" value="1"/>
</dbReference>
<feature type="compositionally biased region" description="Polar residues" evidence="2">
    <location>
        <begin position="117"/>
        <end position="128"/>
    </location>
</feature>
<protein>
    <recommendedName>
        <fullName evidence="3">Zn(2)-C6 fungal-type domain-containing protein</fullName>
    </recommendedName>
</protein>
<organism evidence="4 5">
    <name type="scientific">Cercospora zeae-maydis SCOH1-5</name>
    <dbReference type="NCBI Taxonomy" id="717836"/>
    <lineage>
        <taxon>Eukaryota</taxon>
        <taxon>Fungi</taxon>
        <taxon>Dikarya</taxon>
        <taxon>Ascomycota</taxon>
        <taxon>Pezizomycotina</taxon>
        <taxon>Dothideomycetes</taxon>
        <taxon>Dothideomycetidae</taxon>
        <taxon>Mycosphaerellales</taxon>
        <taxon>Mycosphaerellaceae</taxon>
        <taxon>Cercospora</taxon>
    </lineage>
</organism>
<accession>A0A6A6FQK7</accession>
<keyword evidence="5" id="KW-1185">Reference proteome</keyword>
<feature type="compositionally biased region" description="Low complexity" evidence="2">
    <location>
        <begin position="490"/>
        <end position="506"/>
    </location>
</feature>
<evidence type="ECO:0000313" key="4">
    <source>
        <dbReference type="EMBL" id="KAF2215737.1"/>
    </source>
</evidence>
<sequence>MDQNDEGCIGNERSGAPNTNANDQPGIASWAGSAAHPSSDGQTVRLRSSCDGCQEAKSRCSRETPCFRCKVHDIACIYSPTKRIGRPRLSSNKKASGDRGGSNNYQGKKPTQKQRKPSNGTIRQATVDTSTSLSESTAPSTSSGYTQDLPLTLSGFIEEDLGYFFSEMNDPVGNCKDDELSLLGPILPTPAESDQMNLEMGLEMNWGNRARDSAMHGATTSQNDAMAPDSHFQPATPIRPSSYTCLATQDVLMHGYQIEAQQTRVSTQQSVAREHISWPSATDPTSISGAIRRKTTCACSRSALRLLWDMEESCGRNTVEIAVTIDILSHPSVLRQVQQMMTCAQCCAEAPDIPLLVTIAASQYVSHIETIANARKSGISWSMSANRNSRSQAHGFSPILDIHPLLVGSIEISSEERNEFFQQLLRFRLQQLCSAMQQFQSCLAEGSDSLQLQLAATLAVSIVRRSHLLLGRLEVSSSTHTQQDPVMINSSATLSRSGSSGRLSGV</sequence>
<feature type="region of interest" description="Disordered" evidence="2">
    <location>
        <begin position="1"/>
        <end position="46"/>
    </location>
</feature>
<dbReference type="Gene3D" id="4.10.240.10">
    <property type="entry name" value="Zn(2)-C6 fungal-type DNA-binding domain"/>
    <property type="match status" value="1"/>
</dbReference>
<feature type="region of interest" description="Disordered" evidence="2">
    <location>
        <begin position="481"/>
        <end position="506"/>
    </location>
</feature>
<dbReference type="Pfam" id="PF00172">
    <property type="entry name" value="Zn_clus"/>
    <property type="match status" value="1"/>
</dbReference>
<dbReference type="SMART" id="SM00066">
    <property type="entry name" value="GAL4"/>
    <property type="match status" value="1"/>
</dbReference>
<dbReference type="GO" id="GO:0000981">
    <property type="term" value="F:DNA-binding transcription factor activity, RNA polymerase II-specific"/>
    <property type="evidence" value="ECO:0007669"/>
    <property type="project" value="InterPro"/>
</dbReference>
<feature type="region of interest" description="Disordered" evidence="2">
    <location>
        <begin position="87"/>
        <end position="148"/>
    </location>
</feature>
<feature type="compositionally biased region" description="Low complexity" evidence="2">
    <location>
        <begin position="129"/>
        <end position="143"/>
    </location>
</feature>
<evidence type="ECO:0000313" key="5">
    <source>
        <dbReference type="Proteomes" id="UP000799539"/>
    </source>
</evidence>
<dbReference type="PROSITE" id="PS50048">
    <property type="entry name" value="ZN2_CY6_FUNGAL_2"/>
    <property type="match status" value="1"/>
</dbReference>
<dbReference type="OrthoDB" id="5069333at2759"/>